<proteinExistence type="predicted"/>
<sequence>MATQKNNGAAAFFWMKAGAGWREKQEIDIKAEQRQRYVIRVPPRLSEQEWLDRYAPKPLP</sequence>
<dbReference type="EMBL" id="JAAEDI010000003">
    <property type="protein sequence ID" value="MBR0648632.1"/>
    <property type="molecule type" value="Genomic_DNA"/>
</dbReference>
<name>A0ABS5EC87_9PROT</name>
<gene>
    <name evidence="1" type="ORF">GXW78_03075</name>
</gene>
<keyword evidence="2" id="KW-1185">Reference proteome</keyword>
<evidence type="ECO:0000313" key="2">
    <source>
        <dbReference type="Proteomes" id="UP000698752"/>
    </source>
</evidence>
<reference evidence="2" key="1">
    <citation type="journal article" date="2021" name="Syst. Appl. Microbiol.">
        <title>Roseomonas hellenica sp. nov., isolated from roots of wild-growing Alkanna tinctoria.</title>
        <authorList>
            <person name="Rat A."/>
            <person name="Naranjo H.D."/>
            <person name="Lebbe L."/>
            <person name="Cnockaert M."/>
            <person name="Krigas N."/>
            <person name="Grigoriadou K."/>
            <person name="Maloupa E."/>
            <person name="Willems A."/>
        </authorList>
    </citation>
    <scope>NUCLEOTIDE SEQUENCE [LARGE SCALE GENOMIC DNA]</scope>
    <source>
        <strain evidence="2">LMG 31159</strain>
    </source>
</reference>
<comment type="caution">
    <text evidence="1">The sequence shown here is derived from an EMBL/GenBank/DDBJ whole genome shotgun (WGS) entry which is preliminary data.</text>
</comment>
<organism evidence="1 2">
    <name type="scientific">Neoroseomonas terrae</name>
    <dbReference type="NCBI Taxonomy" id="424799"/>
    <lineage>
        <taxon>Bacteria</taxon>
        <taxon>Pseudomonadati</taxon>
        <taxon>Pseudomonadota</taxon>
        <taxon>Alphaproteobacteria</taxon>
        <taxon>Acetobacterales</taxon>
        <taxon>Acetobacteraceae</taxon>
        <taxon>Neoroseomonas</taxon>
    </lineage>
</organism>
<protein>
    <submittedName>
        <fullName evidence="1">Uncharacterized protein</fullName>
    </submittedName>
</protein>
<accession>A0ABS5EC87</accession>
<dbReference type="RefSeq" id="WP_211865968.1">
    <property type="nucleotide sequence ID" value="NZ_JAAEDI010000003.1"/>
</dbReference>
<dbReference type="Proteomes" id="UP000698752">
    <property type="component" value="Unassembled WGS sequence"/>
</dbReference>
<evidence type="ECO:0000313" key="1">
    <source>
        <dbReference type="EMBL" id="MBR0648632.1"/>
    </source>
</evidence>